<evidence type="ECO:0000256" key="1">
    <source>
        <dbReference type="ARBA" id="ARBA00004651"/>
    </source>
</evidence>
<keyword evidence="3" id="KW-1003">Cell membrane</keyword>
<dbReference type="GO" id="GO:0005886">
    <property type="term" value="C:plasma membrane"/>
    <property type="evidence" value="ECO:0007669"/>
    <property type="project" value="UniProtKB-SubCell"/>
</dbReference>
<evidence type="ECO:0000256" key="7">
    <source>
        <dbReference type="SAM" id="Phobius"/>
    </source>
</evidence>
<evidence type="ECO:0000256" key="3">
    <source>
        <dbReference type="ARBA" id="ARBA00022475"/>
    </source>
</evidence>
<evidence type="ECO:0000313" key="10">
    <source>
        <dbReference type="Proteomes" id="UP000217830"/>
    </source>
</evidence>
<keyword evidence="6 7" id="KW-0472">Membrane</keyword>
<dbReference type="Proteomes" id="UP000217830">
    <property type="component" value="Unassembled WGS sequence"/>
</dbReference>
<feature type="transmembrane region" description="Helical" evidence="7">
    <location>
        <begin position="211"/>
        <end position="232"/>
    </location>
</feature>
<feature type="transmembrane region" description="Helical" evidence="7">
    <location>
        <begin position="80"/>
        <end position="101"/>
    </location>
</feature>
<feature type="transmembrane region" description="Helical" evidence="7">
    <location>
        <begin position="180"/>
        <end position="199"/>
    </location>
</feature>
<comment type="caution">
    <text evidence="9">The sequence shown here is derived from an EMBL/GenBank/DDBJ whole genome shotgun (WGS) entry which is preliminary data.</text>
</comment>
<feature type="transmembrane region" description="Helical" evidence="7">
    <location>
        <begin position="20"/>
        <end position="43"/>
    </location>
</feature>
<feature type="transmembrane region" description="Helical" evidence="7">
    <location>
        <begin position="244"/>
        <end position="263"/>
    </location>
</feature>
<evidence type="ECO:0000256" key="5">
    <source>
        <dbReference type="ARBA" id="ARBA00022989"/>
    </source>
</evidence>
<feature type="transmembrane region" description="Helical" evidence="7">
    <location>
        <begin position="121"/>
        <end position="140"/>
    </location>
</feature>
<accession>A0A2A2PEQ4</accession>
<dbReference type="GO" id="GO:0009246">
    <property type="term" value="P:enterobacterial common antigen biosynthetic process"/>
    <property type="evidence" value="ECO:0007669"/>
    <property type="project" value="TreeGrafter"/>
</dbReference>
<evidence type="ECO:0000256" key="6">
    <source>
        <dbReference type="ARBA" id="ARBA00023136"/>
    </source>
</evidence>
<dbReference type="PANTHER" id="PTHR40074">
    <property type="entry name" value="O-ACETYLTRANSFERASE WECH"/>
    <property type="match status" value="1"/>
</dbReference>
<keyword evidence="5 7" id="KW-1133">Transmembrane helix</keyword>
<dbReference type="RefSeq" id="WP_095666705.1">
    <property type="nucleotide sequence ID" value="NZ_NRSS01000004.1"/>
</dbReference>
<reference evidence="9 10" key="1">
    <citation type="submission" date="2017-08" db="EMBL/GenBank/DDBJ databases">
        <title>Draft Genome Sequence of Pseudomonas moraviensis TYU6, isolated from Taxus cuspidata by using PacBio Single-Molecule Real-Time Technology.</title>
        <authorList>
            <person name="Baek K.-H."/>
            <person name="Mishra A.K."/>
        </authorList>
    </citation>
    <scope>NUCLEOTIDE SEQUENCE [LARGE SCALE GENOMIC DNA]</scope>
    <source>
        <strain evidence="9 10">TYU6</strain>
    </source>
</reference>
<protein>
    <recommendedName>
        <fullName evidence="8">Acyltransferase 3 domain-containing protein</fullName>
    </recommendedName>
</protein>
<sequence length="340" mass="38197">MHEKNGFSQPNGIDIARSMACFLVVLIHVSGIRFGEFGAGWWASNAFDSVARCSVTVFFMISGALLLPRKEEIGVFYKKRVLRIIPPIFVWSAIYMAYFGVPGKTAFESLLLVFNGPVMTHLWYLYAIIGLTMFVPFLGMIYRSCGEKEKKVFIGVWLLVSAIIPVAWDIFEIKTNPIQVYNLGSFTGFMGLFFLGAYLHEKRSLKSFVCLAMYAAGFVIFGLIIAVLTFHYSVERKSPIEVFYGYQSIFVVLAAICLFKFAVCLPPLNRLVARVVRYISDCSLGIYCLHPLVLFISMKMFGSYIAVGWVPVAVTTVSVFVVTSVIVRVIRIIPWAKHIA</sequence>
<feature type="transmembrane region" description="Helical" evidence="7">
    <location>
        <begin position="275"/>
        <end position="298"/>
    </location>
</feature>
<comment type="subcellular location">
    <subcellularLocation>
        <location evidence="1">Cell membrane</location>
        <topology evidence="1">Multi-pass membrane protein</topology>
    </subcellularLocation>
</comment>
<dbReference type="EMBL" id="NRST01000001">
    <property type="protein sequence ID" value="PAW53934.1"/>
    <property type="molecule type" value="Genomic_DNA"/>
</dbReference>
<gene>
    <name evidence="9" type="ORF">CKQ80_01115</name>
</gene>
<feature type="transmembrane region" description="Helical" evidence="7">
    <location>
        <begin position="49"/>
        <end position="68"/>
    </location>
</feature>
<dbReference type="InterPro" id="IPR002656">
    <property type="entry name" value="Acyl_transf_3_dom"/>
</dbReference>
<feature type="transmembrane region" description="Helical" evidence="7">
    <location>
        <begin position="304"/>
        <end position="330"/>
    </location>
</feature>
<evidence type="ECO:0000256" key="4">
    <source>
        <dbReference type="ARBA" id="ARBA00022692"/>
    </source>
</evidence>
<dbReference type="PANTHER" id="PTHR40074:SF2">
    <property type="entry name" value="O-ACETYLTRANSFERASE WECH"/>
    <property type="match status" value="1"/>
</dbReference>
<keyword evidence="4 7" id="KW-0812">Transmembrane</keyword>
<dbReference type="Pfam" id="PF01757">
    <property type="entry name" value="Acyl_transf_3"/>
    <property type="match status" value="1"/>
</dbReference>
<feature type="transmembrane region" description="Helical" evidence="7">
    <location>
        <begin position="152"/>
        <end position="168"/>
    </location>
</feature>
<name>A0A2A2PEQ4_9PSED</name>
<evidence type="ECO:0000259" key="8">
    <source>
        <dbReference type="Pfam" id="PF01757"/>
    </source>
</evidence>
<organism evidence="9 10">
    <name type="scientific">Pseudomonas moraviensis</name>
    <dbReference type="NCBI Taxonomy" id="321662"/>
    <lineage>
        <taxon>Bacteria</taxon>
        <taxon>Pseudomonadati</taxon>
        <taxon>Pseudomonadota</taxon>
        <taxon>Gammaproteobacteria</taxon>
        <taxon>Pseudomonadales</taxon>
        <taxon>Pseudomonadaceae</taxon>
        <taxon>Pseudomonas</taxon>
    </lineage>
</organism>
<comment type="similarity">
    <text evidence="2">Belongs to the acyltransferase 3 family.</text>
</comment>
<feature type="domain" description="Acyltransferase 3" evidence="8">
    <location>
        <begin position="12"/>
        <end position="326"/>
    </location>
</feature>
<dbReference type="AlphaFoldDB" id="A0A2A2PEQ4"/>
<evidence type="ECO:0000313" key="9">
    <source>
        <dbReference type="EMBL" id="PAW53934.1"/>
    </source>
</evidence>
<dbReference type="GO" id="GO:0016413">
    <property type="term" value="F:O-acetyltransferase activity"/>
    <property type="evidence" value="ECO:0007669"/>
    <property type="project" value="TreeGrafter"/>
</dbReference>
<evidence type="ECO:0000256" key="2">
    <source>
        <dbReference type="ARBA" id="ARBA00007400"/>
    </source>
</evidence>
<keyword evidence="10" id="KW-1185">Reference proteome</keyword>
<proteinExistence type="inferred from homology"/>